<dbReference type="EMBL" id="RXOL01000007">
    <property type="protein sequence ID" value="RVQ65458.1"/>
    <property type="molecule type" value="Genomic_DNA"/>
</dbReference>
<gene>
    <name evidence="3" type="ORF">EKN06_13045</name>
</gene>
<organism evidence="3 4">
    <name type="scientific">Croceicoccus ponticola</name>
    <dbReference type="NCBI Taxonomy" id="2217664"/>
    <lineage>
        <taxon>Bacteria</taxon>
        <taxon>Pseudomonadati</taxon>
        <taxon>Pseudomonadota</taxon>
        <taxon>Alphaproteobacteria</taxon>
        <taxon>Sphingomonadales</taxon>
        <taxon>Erythrobacteraceae</taxon>
        <taxon>Croceicoccus</taxon>
    </lineage>
</organism>
<dbReference type="InterPro" id="IPR036596">
    <property type="entry name" value="Cyt-C_aa3_sf"/>
</dbReference>
<evidence type="ECO:0000313" key="4">
    <source>
        <dbReference type="Proteomes" id="UP000283003"/>
    </source>
</evidence>
<accession>A0A437GUX3</accession>
<name>A0A437GUX3_9SPHN</name>
<dbReference type="Gene3D" id="1.20.5.160">
    <property type="entry name" value="Bacterial aa3 type cytochrome c oxidase subunit IV"/>
    <property type="match status" value="1"/>
</dbReference>
<reference evidence="3 4" key="1">
    <citation type="submission" date="2018-12" db="EMBL/GenBank/DDBJ databases">
        <title>Croceicoccus ponticola sp. nov., a lipolytic bacterium isolated from seawater.</title>
        <authorList>
            <person name="Yoon J.-H."/>
        </authorList>
    </citation>
    <scope>NUCLEOTIDE SEQUENCE [LARGE SCALE GENOMIC DNA]</scope>
    <source>
        <strain evidence="3 4">GM-16</strain>
    </source>
</reference>
<evidence type="ECO:0000313" key="3">
    <source>
        <dbReference type="EMBL" id="RVQ65458.1"/>
    </source>
</evidence>
<protein>
    <submittedName>
        <fullName evidence="3">Aa3-type cytochrome c oxidase subunit IV</fullName>
    </submittedName>
</protein>
<keyword evidence="4" id="KW-1185">Reference proteome</keyword>
<dbReference type="RefSeq" id="WP_127613363.1">
    <property type="nucleotide sequence ID" value="NZ_RXOL01000007.1"/>
</dbReference>
<dbReference type="AlphaFoldDB" id="A0A437GUX3"/>
<proteinExistence type="predicted"/>
<dbReference type="InterPro" id="IPR012422">
    <property type="entry name" value="Cyt_c_oxidase_su4_bac-aa3"/>
</dbReference>
<evidence type="ECO:0000259" key="2">
    <source>
        <dbReference type="Pfam" id="PF07835"/>
    </source>
</evidence>
<sequence length="40" mass="4378">MATENNMKAARSTYESFIQMAKWGTIVCAIIAAIVVMIIS</sequence>
<keyword evidence="1" id="KW-0812">Transmembrane</keyword>
<keyword evidence="1" id="KW-1133">Transmembrane helix</keyword>
<keyword evidence="1" id="KW-0472">Membrane</keyword>
<feature type="transmembrane region" description="Helical" evidence="1">
    <location>
        <begin position="20"/>
        <end position="39"/>
    </location>
</feature>
<comment type="caution">
    <text evidence="3">The sequence shown here is derived from an EMBL/GenBank/DDBJ whole genome shotgun (WGS) entry which is preliminary data.</text>
</comment>
<dbReference type="Pfam" id="PF07835">
    <property type="entry name" value="COX4_pro_2"/>
    <property type="match status" value="1"/>
</dbReference>
<feature type="domain" description="Cytochrome c oxidase subunit IV bacterial aa3 type" evidence="2">
    <location>
        <begin position="2"/>
        <end position="37"/>
    </location>
</feature>
<dbReference type="Proteomes" id="UP000283003">
    <property type="component" value="Unassembled WGS sequence"/>
</dbReference>
<evidence type="ECO:0000256" key="1">
    <source>
        <dbReference type="SAM" id="Phobius"/>
    </source>
</evidence>
<dbReference type="SUPFAM" id="SSF81469">
    <property type="entry name" value="Bacterial aa3 type cytochrome c oxidase subunit IV"/>
    <property type="match status" value="1"/>
</dbReference>